<comment type="caution">
    <text evidence="1">The sequence shown here is derived from an EMBL/GenBank/DDBJ whole genome shotgun (WGS) entry which is preliminary data.</text>
</comment>
<organism evidence="1 2">
    <name type="scientific">Iodidimonas muriae</name>
    <dbReference type="NCBI Taxonomy" id="261467"/>
    <lineage>
        <taxon>Bacteria</taxon>
        <taxon>Pseudomonadati</taxon>
        <taxon>Pseudomonadota</taxon>
        <taxon>Alphaproteobacteria</taxon>
        <taxon>Iodidimonadales</taxon>
        <taxon>Iodidimonadaceae</taxon>
        <taxon>Iodidimonas</taxon>
    </lineage>
</organism>
<gene>
    <name evidence="1" type="ORF">GCM10007972_21510</name>
</gene>
<name>A0ABQ2LEX7_9PROT</name>
<dbReference type="Proteomes" id="UP000602381">
    <property type="component" value="Unassembled WGS sequence"/>
</dbReference>
<reference evidence="2" key="1">
    <citation type="journal article" date="2019" name="Int. J. Syst. Evol. Microbiol.">
        <title>The Global Catalogue of Microorganisms (GCM) 10K type strain sequencing project: providing services to taxonomists for standard genome sequencing and annotation.</title>
        <authorList>
            <consortium name="The Broad Institute Genomics Platform"/>
            <consortium name="The Broad Institute Genome Sequencing Center for Infectious Disease"/>
            <person name="Wu L."/>
            <person name="Ma J."/>
        </authorList>
    </citation>
    <scope>NUCLEOTIDE SEQUENCE [LARGE SCALE GENOMIC DNA]</scope>
    <source>
        <strain evidence="2">JCM 17843</strain>
    </source>
</reference>
<evidence type="ECO:0000313" key="2">
    <source>
        <dbReference type="Proteomes" id="UP000602381"/>
    </source>
</evidence>
<proteinExistence type="predicted"/>
<evidence type="ECO:0000313" key="1">
    <source>
        <dbReference type="EMBL" id="GGO14396.1"/>
    </source>
</evidence>
<dbReference type="EMBL" id="BMOV01000007">
    <property type="protein sequence ID" value="GGO14396.1"/>
    <property type="molecule type" value="Genomic_DNA"/>
</dbReference>
<sequence>MFPTILPQTTFNIKRNAGSIIICFLKCGIYALFGDGEIVGLPIVMGSDPEWDALAAES</sequence>
<keyword evidence="2" id="KW-1185">Reference proteome</keyword>
<accession>A0ABQ2LEX7</accession>
<protein>
    <submittedName>
        <fullName evidence="1">Uncharacterized protein</fullName>
    </submittedName>
</protein>